<proteinExistence type="predicted"/>
<reference evidence="2 3" key="1">
    <citation type="submission" date="2016-10" db="EMBL/GenBank/DDBJ databases">
        <authorList>
            <person name="de Groot N.N."/>
        </authorList>
    </citation>
    <scope>NUCLEOTIDE SEQUENCE [LARGE SCALE GENOMIC DNA]</scope>
    <source>
        <strain evidence="2 3">DSM 20117</strain>
    </source>
</reference>
<feature type="compositionally biased region" description="Low complexity" evidence="1">
    <location>
        <begin position="48"/>
        <end position="81"/>
    </location>
</feature>
<protein>
    <submittedName>
        <fullName evidence="2">Uncharacterized protein</fullName>
    </submittedName>
</protein>
<gene>
    <name evidence="2" type="ORF">SAMN04489742_3775</name>
</gene>
<dbReference type="RefSeq" id="WP_139186823.1">
    <property type="nucleotide sequence ID" value="NZ_CP018863.1"/>
</dbReference>
<organism evidence="2 3">
    <name type="scientific">Crystallibacter crystallopoietes</name>
    <dbReference type="NCBI Taxonomy" id="37928"/>
    <lineage>
        <taxon>Bacteria</taxon>
        <taxon>Bacillati</taxon>
        <taxon>Actinomycetota</taxon>
        <taxon>Actinomycetes</taxon>
        <taxon>Micrococcales</taxon>
        <taxon>Micrococcaceae</taxon>
        <taxon>Crystallibacter</taxon>
    </lineage>
</organism>
<evidence type="ECO:0000256" key="1">
    <source>
        <dbReference type="SAM" id="MobiDB-lite"/>
    </source>
</evidence>
<evidence type="ECO:0000313" key="2">
    <source>
        <dbReference type="EMBL" id="SDR06919.1"/>
    </source>
</evidence>
<sequence length="279" mass="29636">MGKMSRIELAMLGILAIAVGVALALGAVWLTSPDETANNQAAQTSIEAPASSAPTASAAAKKATPAPLESGPAAMPEQQTPAPAPPRQQHPEHVQPPLPAPNAPQPGSAPFEEHAAPADDPDPFEYNDWPEISCPAGQATLVLEDVNVIAEGDSEVTRVVEVSGHLTNDTVAAVEAYLWNSVAVIGIDRDGERVAKFRPEYKYETAPGELRPFHISLEPGATLQFDSPLDVYSSEWESITHWMLDPIFTDPTLQFTEDNFCDAPVVLTGEPVPAGSHLP</sequence>
<feature type="compositionally biased region" description="Pro residues" evidence="1">
    <location>
        <begin position="82"/>
        <end position="104"/>
    </location>
</feature>
<keyword evidence="3" id="KW-1185">Reference proteome</keyword>
<dbReference type="EMBL" id="FNKH01000002">
    <property type="protein sequence ID" value="SDR06919.1"/>
    <property type="molecule type" value="Genomic_DNA"/>
</dbReference>
<feature type="region of interest" description="Disordered" evidence="1">
    <location>
        <begin position="40"/>
        <end position="126"/>
    </location>
</feature>
<evidence type="ECO:0000313" key="3">
    <source>
        <dbReference type="Proteomes" id="UP000181917"/>
    </source>
</evidence>
<name>A0A1H1G1I0_9MICC</name>
<dbReference type="AlphaFoldDB" id="A0A1H1G1I0"/>
<dbReference type="Proteomes" id="UP000181917">
    <property type="component" value="Unassembled WGS sequence"/>
</dbReference>
<accession>A0A1H1G1I0</accession>